<comment type="caution">
    <text evidence="2">The sequence shown here is derived from an EMBL/GenBank/DDBJ whole genome shotgun (WGS) entry which is preliminary data.</text>
</comment>
<dbReference type="EMBL" id="BMAW01085552">
    <property type="protein sequence ID" value="GFU43484.1"/>
    <property type="molecule type" value="Genomic_DNA"/>
</dbReference>
<name>A0A8X6QXU1_NEPPI</name>
<gene>
    <name evidence="2" type="ORF">NPIL_577641</name>
</gene>
<feature type="compositionally biased region" description="Basic and acidic residues" evidence="1">
    <location>
        <begin position="78"/>
        <end position="92"/>
    </location>
</feature>
<dbReference type="AlphaFoldDB" id="A0A8X6QXU1"/>
<reference evidence="2" key="1">
    <citation type="submission" date="2020-08" db="EMBL/GenBank/DDBJ databases">
        <title>Multicomponent nature underlies the extraordinary mechanical properties of spider dragline silk.</title>
        <authorList>
            <person name="Kono N."/>
            <person name="Nakamura H."/>
            <person name="Mori M."/>
            <person name="Yoshida Y."/>
            <person name="Ohtoshi R."/>
            <person name="Malay A.D."/>
            <person name="Moran D.A.P."/>
            <person name="Tomita M."/>
            <person name="Numata K."/>
            <person name="Arakawa K."/>
        </authorList>
    </citation>
    <scope>NUCLEOTIDE SEQUENCE</scope>
</reference>
<evidence type="ECO:0000313" key="2">
    <source>
        <dbReference type="EMBL" id="GFU43484.1"/>
    </source>
</evidence>
<proteinExistence type="predicted"/>
<keyword evidence="3" id="KW-1185">Reference proteome</keyword>
<feature type="region of interest" description="Disordered" evidence="1">
    <location>
        <begin position="63"/>
        <end position="92"/>
    </location>
</feature>
<protein>
    <submittedName>
        <fullName evidence="2">Uncharacterized protein</fullName>
    </submittedName>
</protein>
<organism evidence="2 3">
    <name type="scientific">Nephila pilipes</name>
    <name type="common">Giant wood spider</name>
    <name type="synonym">Nephila maculata</name>
    <dbReference type="NCBI Taxonomy" id="299642"/>
    <lineage>
        <taxon>Eukaryota</taxon>
        <taxon>Metazoa</taxon>
        <taxon>Ecdysozoa</taxon>
        <taxon>Arthropoda</taxon>
        <taxon>Chelicerata</taxon>
        <taxon>Arachnida</taxon>
        <taxon>Araneae</taxon>
        <taxon>Araneomorphae</taxon>
        <taxon>Entelegynae</taxon>
        <taxon>Araneoidea</taxon>
        <taxon>Nephilidae</taxon>
        <taxon>Nephila</taxon>
    </lineage>
</organism>
<evidence type="ECO:0000313" key="3">
    <source>
        <dbReference type="Proteomes" id="UP000887013"/>
    </source>
</evidence>
<evidence type="ECO:0000256" key="1">
    <source>
        <dbReference type="SAM" id="MobiDB-lite"/>
    </source>
</evidence>
<accession>A0A8X6QXU1</accession>
<dbReference type="Proteomes" id="UP000887013">
    <property type="component" value="Unassembled WGS sequence"/>
</dbReference>
<sequence>MKRRKYIETTNPVHDVSLIWEQIITPLKLGIPFCSNPHVLPPDREHAKHGPALHFRKFLFSPPSRVAPHASGRPHRKQAPESREDLIKGPLP</sequence>